<dbReference type="Pfam" id="PF13443">
    <property type="entry name" value="HTH_26"/>
    <property type="match status" value="1"/>
</dbReference>
<dbReference type="KEGG" id="sins:PW252_02875"/>
<protein>
    <submittedName>
        <fullName evidence="2">Helix-turn-helix transcriptional regulator</fullName>
    </submittedName>
</protein>
<name>A0AA96VP56_9STRE</name>
<evidence type="ECO:0000313" key="2">
    <source>
        <dbReference type="EMBL" id="WNY51608.1"/>
    </source>
</evidence>
<dbReference type="Gene3D" id="1.10.260.40">
    <property type="entry name" value="lambda repressor-like DNA-binding domains"/>
    <property type="match status" value="1"/>
</dbReference>
<dbReference type="InterPro" id="IPR010982">
    <property type="entry name" value="Lambda_DNA-bd_dom_sf"/>
</dbReference>
<accession>A0AA96VP56</accession>
<dbReference type="RefSeq" id="WP_248050389.1">
    <property type="nucleotide sequence ID" value="NZ_CP118735.1"/>
</dbReference>
<dbReference type="InterPro" id="IPR001387">
    <property type="entry name" value="Cro/C1-type_HTH"/>
</dbReference>
<dbReference type="SUPFAM" id="SSF47413">
    <property type="entry name" value="lambda repressor-like DNA-binding domains"/>
    <property type="match status" value="1"/>
</dbReference>
<dbReference type="EMBL" id="CP118735">
    <property type="protein sequence ID" value="WNY51608.1"/>
    <property type="molecule type" value="Genomic_DNA"/>
</dbReference>
<dbReference type="AlphaFoldDB" id="A0AA96VP56"/>
<proteinExistence type="predicted"/>
<sequence>MWEKLQKILVERGLTVVDLAKMAGIPKTSIYNVKHHDIGFKKMEKIADALDVSLDEFRKG</sequence>
<dbReference type="SMART" id="SM00530">
    <property type="entry name" value="HTH_XRE"/>
    <property type="match status" value="1"/>
</dbReference>
<evidence type="ECO:0000259" key="1">
    <source>
        <dbReference type="PROSITE" id="PS50943"/>
    </source>
</evidence>
<organism evidence="2">
    <name type="scientific">Streptococcus iners</name>
    <dbReference type="NCBI Taxonomy" id="3028084"/>
    <lineage>
        <taxon>Bacteria</taxon>
        <taxon>Bacillati</taxon>
        <taxon>Bacillota</taxon>
        <taxon>Bacilli</taxon>
        <taxon>Lactobacillales</taxon>
        <taxon>Streptococcaceae</taxon>
        <taxon>Streptococcus</taxon>
    </lineage>
</organism>
<gene>
    <name evidence="2" type="ORF">PW252_02875</name>
</gene>
<feature type="domain" description="HTH cro/C1-type" evidence="1">
    <location>
        <begin position="5"/>
        <end position="57"/>
    </location>
</feature>
<dbReference type="CDD" id="cd00093">
    <property type="entry name" value="HTH_XRE"/>
    <property type="match status" value="1"/>
</dbReference>
<dbReference type="PROSITE" id="PS50943">
    <property type="entry name" value="HTH_CROC1"/>
    <property type="match status" value="1"/>
</dbReference>
<dbReference type="GO" id="GO:0003677">
    <property type="term" value="F:DNA binding"/>
    <property type="evidence" value="ECO:0007669"/>
    <property type="project" value="InterPro"/>
</dbReference>
<reference evidence="2" key="1">
    <citation type="submission" date="2023-02" db="EMBL/GenBank/DDBJ databases">
        <title>Streptococcus sp. Genome Sequencing and Assembly.</title>
        <authorList>
            <person name="Shore S.M."/>
            <person name="Nicholson T.L."/>
        </authorList>
    </citation>
    <scope>NUCLEOTIDE SEQUENCE</scope>
    <source>
        <strain evidence="2">29887</strain>
    </source>
</reference>